<dbReference type="AlphaFoldDB" id="A0AAD3CQJ3"/>
<dbReference type="EMBL" id="BLLK01000038">
    <property type="protein sequence ID" value="GFH49989.1"/>
    <property type="molecule type" value="Genomic_DNA"/>
</dbReference>
<dbReference type="InterPro" id="IPR036318">
    <property type="entry name" value="FAD-bd_PCMH-like_sf"/>
</dbReference>
<dbReference type="Proteomes" id="UP001054902">
    <property type="component" value="Unassembled WGS sequence"/>
</dbReference>
<dbReference type="PANTHER" id="PTHR42973:SF39">
    <property type="entry name" value="FAD-BINDING PCMH-TYPE DOMAIN-CONTAINING PROTEIN"/>
    <property type="match status" value="1"/>
</dbReference>
<reference evidence="6 7" key="1">
    <citation type="journal article" date="2021" name="Sci. Rep.">
        <title>The genome of the diatom Chaetoceros tenuissimus carries an ancient integrated fragment of an extant virus.</title>
        <authorList>
            <person name="Hongo Y."/>
            <person name="Kimura K."/>
            <person name="Takaki Y."/>
            <person name="Yoshida Y."/>
            <person name="Baba S."/>
            <person name="Kobayashi G."/>
            <person name="Nagasaki K."/>
            <person name="Hano T."/>
            <person name="Tomaru Y."/>
        </authorList>
    </citation>
    <scope>NUCLEOTIDE SEQUENCE [LARGE SCALE GENOMIC DNA]</scope>
    <source>
        <strain evidence="6 7">NIES-3715</strain>
    </source>
</reference>
<name>A0AAD3CQJ3_9STRA</name>
<dbReference type="PANTHER" id="PTHR42973">
    <property type="entry name" value="BINDING OXIDOREDUCTASE, PUTATIVE (AFU_ORTHOLOGUE AFUA_1G17690)-RELATED"/>
    <property type="match status" value="1"/>
</dbReference>
<evidence type="ECO:0000256" key="3">
    <source>
        <dbReference type="ARBA" id="ARBA00022630"/>
    </source>
</evidence>
<dbReference type="GO" id="GO:0016491">
    <property type="term" value="F:oxidoreductase activity"/>
    <property type="evidence" value="ECO:0007669"/>
    <property type="project" value="UniProtKB-KW"/>
</dbReference>
<dbReference type="InterPro" id="IPR050416">
    <property type="entry name" value="FAD-linked_Oxidoreductase"/>
</dbReference>
<evidence type="ECO:0000313" key="7">
    <source>
        <dbReference type="Proteomes" id="UP001054902"/>
    </source>
</evidence>
<evidence type="ECO:0000256" key="5">
    <source>
        <dbReference type="ARBA" id="ARBA00023002"/>
    </source>
</evidence>
<proteinExistence type="inferred from homology"/>
<keyword evidence="5" id="KW-0560">Oxidoreductase</keyword>
<evidence type="ECO:0000256" key="1">
    <source>
        <dbReference type="ARBA" id="ARBA00001974"/>
    </source>
</evidence>
<dbReference type="GO" id="GO:0050660">
    <property type="term" value="F:flavin adenine dinucleotide binding"/>
    <property type="evidence" value="ECO:0007669"/>
    <property type="project" value="InterPro"/>
</dbReference>
<accession>A0AAD3CQJ3</accession>
<dbReference type="InterPro" id="IPR016169">
    <property type="entry name" value="FAD-bd_PCMH_sub2"/>
</dbReference>
<evidence type="ECO:0000313" key="6">
    <source>
        <dbReference type="EMBL" id="GFH49989.1"/>
    </source>
</evidence>
<dbReference type="Gene3D" id="3.30.465.10">
    <property type="match status" value="2"/>
</dbReference>
<comment type="cofactor">
    <cofactor evidence="1">
        <name>FAD</name>
        <dbReference type="ChEBI" id="CHEBI:57692"/>
    </cofactor>
</comment>
<sequence length="463" mass="51239">MLAAGHEHFGDNDGMTLIGSCPSVGITGYVLGGGAGDISPYVGYGVDIVKKFELVLYDGTVVKASEEENADLYWASRGGGGGNGIVTHLTYKIVQAPEQKYEEENGKKYTLLYLAMNTKDVDKAAKHIQEWLYDADPLITGKFGGAFAWGPGYVAMPFVYLGSWREAMEDLQATGLLDDEIFTVEPRPFTGYGNAILSENYEVLCTSDQSCPQFENGMVSSAYEFNTYAEVELNFMCTEGLFNYGSFEWSNTSGNFCKDLGIADDQCEDDIQKLGIPLRKPKLCNKLVIDAMMEKAGDPSSFMNSHGPSLEFVDATRGSFNATVSGVVQLIQENSLSIAGASMWPRLDDKLFAKILQNHPETSSHLQHGAALKVRSDTTAYPWRNAAFQVQYSSDAAAKSFLELLIKEGVPAQRYYAYLNPPGMKKWRSYFFNDRWKDLTKIRAKYDPKDVFGKPLTIESFGE</sequence>
<keyword evidence="3" id="KW-0285">Flavoprotein</keyword>
<comment type="caution">
    <text evidence="6">The sequence shown here is derived from an EMBL/GenBank/DDBJ whole genome shotgun (WGS) entry which is preliminary data.</text>
</comment>
<protein>
    <recommendedName>
        <fullName evidence="8">FAD-binding PCMH-type domain-containing protein</fullName>
    </recommendedName>
</protein>
<keyword evidence="7" id="KW-1185">Reference proteome</keyword>
<comment type="similarity">
    <text evidence="2">Belongs to the oxygen-dependent FAD-linked oxidoreductase family.</text>
</comment>
<evidence type="ECO:0008006" key="8">
    <source>
        <dbReference type="Google" id="ProtNLM"/>
    </source>
</evidence>
<evidence type="ECO:0000256" key="4">
    <source>
        <dbReference type="ARBA" id="ARBA00022827"/>
    </source>
</evidence>
<organism evidence="6 7">
    <name type="scientific">Chaetoceros tenuissimus</name>
    <dbReference type="NCBI Taxonomy" id="426638"/>
    <lineage>
        <taxon>Eukaryota</taxon>
        <taxon>Sar</taxon>
        <taxon>Stramenopiles</taxon>
        <taxon>Ochrophyta</taxon>
        <taxon>Bacillariophyta</taxon>
        <taxon>Coscinodiscophyceae</taxon>
        <taxon>Chaetocerotophycidae</taxon>
        <taxon>Chaetocerotales</taxon>
        <taxon>Chaetocerotaceae</taxon>
        <taxon>Chaetoceros</taxon>
    </lineage>
</organism>
<gene>
    <name evidence="6" type="ORF">CTEN210_06465</name>
</gene>
<dbReference type="Gene3D" id="3.40.462.20">
    <property type="match status" value="1"/>
</dbReference>
<evidence type="ECO:0000256" key="2">
    <source>
        <dbReference type="ARBA" id="ARBA00005466"/>
    </source>
</evidence>
<keyword evidence="4" id="KW-0274">FAD</keyword>
<dbReference type="SUPFAM" id="SSF56176">
    <property type="entry name" value="FAD-binding/transporter-associated domain-like"/>
    <property type="match status" value="1"/>
</dbReference>